<dbReference type="EMBL" id="JAATEL010000008">
    <property type="protein sequence ID" value="NJP14699.1"/>
    <property type="molecule type" value="Genomic_DNA"/>
</dbReference>
<accession>A0ABX0YRY2</accession>
<name>A0ABX0YRY2_STRTL</name>
<dbReference type="RefSeq" id="WP_168131412.1">
    <property type="nucleotide sequence ID" value="NZ_BMVZ01000009.1"/>
</dbReference>
<proteinExistence type="predicted"/>
<comment type="caution">
    <text evidence="1">The sequence shown here is derived from an EMBL/GenBank/DDBJ whole genome shotgun (WGS) entry which is preliminary data.</text>
</comment>
<protein>
    <submittedName>
        <fullName evidence="1">Uncharacterized protein</fullName>
    </submittedName>
</protein>
<organism evidence="1 2">
    <name type="scientific">Streptomyces thermoviolaceus subsp. thermoviolaceus</name>
    <dbReference type="NCBI Taxonomy" id="66860"/>
    <lineage>
        <taxon>Bacteria</taxon>
        <taxon>Bacillati</taxon>
        <taxon>Actinomycetota</taxon>
        <taxon>Actinomycetes</taxon>
        <taxon>Kitasatosporales</taxon>
        <taxon>Streptomycetaceae</taxon>
        <taxon>Streptomyces</taxon>
    </lineage>
</organism>
<evidence type="ECO:0000313" key="1">
    <source>
        <dbReference type="EMBL" id="NJP14699.1"/>
    </source>
</evidence>
<dbReference type="Pfam" id="PF07388">
    <property type="entry name" value="A-2_8-polyST"/>
    <property type="match status" value="1"/>
</dbReference>
<sequence length="445" mass="48842">MTTQLFLASTLYGTATLAAALDSGCFSPAGRRILVVTNNAAVPETTPSLDRQAGFERLRDRFDEVVSWNEAIAPFHPGGWSPRRDDVPLWERYLRLLWRLGDDDVELAVESIQVDPALGFCRIFPDAPVTVYADGLMSYGPTRTRIDPLVGTRIGRLLHLDLVPGLRPVLLTEFGVPARTVPADAFVKVLGELAGAATAVPEVPDGPALLLGQYLSALDIFSPEEEEELHLRMVRGAVALGHRTVVFAPHPSAPPRWSRALEQEGERLGVTVTVLGAPVLAEVLYQRLRPALVAGCFSTGLLTASRLFGLPVARTGTDLLLRRLAPYENSNRVPVTIVDALLPDLADREAVREQRRGTDAEELGELVRAVAYAMQPKILAALRPQAERYLAAHRDARTLRYFRRRRLTSLALPGGVPPQLAFVPRTAAVRRVARRARALRRGRGR</sequence>
<reference evidence="1 2" key="1">
    <citation type="submission" date="2020-03" db="EMBL/GenBank/DDBJ databases">
        <title>WGS of actinomycetes isolated from Thailand.</title>
        <authorList>
            <person name="Thawai C."/>
        </authorList>
    </citation>
    <scope>NUCLEOTIDE SEQUENCE [LARGE SCALE GENOMIC DNA]</scope>
    <source>
        <strain evidence="1 2">NBRC 13905</strain>
    </source>
</reference>
<evidence type="ECO:0000313" key="2">
    <source>
        <dbReference type="Proteomes" id="UP000635996"/>
    </source>
</evidence>
<dbReference type="InterPro" id="IPR010866">
    <property type="entry name" value="A-2_8-polyST"/>
</dbReference>
<dbReference type="Proteomes" id="UP000635996">
    <property type="component" value="Unassembled WGS sequence"/>
</dbReference>
<gene>
    <name evidence="1" type="ORF">HCJ95_10425</name>
</gene>
<keyword evidence="2" id="KW-1185">Reference proteome</keyword>